<protein>
    <recommendedName>
        <fullName evidence="4">Lipoprotein</fullName>
    </recommendedName>
</protein>
<feature type="signal peptide" evidence="1">
    <location>
        <begin position="1"/>
        <end position="18"/>
    </location>
</feature>
<name>A0A444JS36_9GAMM</name>
<keyword evidence="3" id="KW-1185">Reference proteome</keyword>
<dbReference type="EMBL" id="RJLM01000003">
    <property type="protein sequence ID" value="RWX55778.1"/>
    <property type="molecule type" value="Genomic_DNA"/>
</dbReference>
<dbReference type="RefSeq" id="WP_128783802.1">
    <property type="nucleotide sequence ID" value="NZ_RJLM01000003.1"/>
</dbReference>
<accession>A0A444JS36</accession>
<organism evidence="2 3">
    <name type="scientific">Photobacterium chitinilyticum</name>
    <dbReference type="NCBI Taxonomy" id="2485123"/>
    <lineage>
        <taxon>Bacteria</taxon>
        <taxon>Pseudomonadati</taxon>
        <taxon>Pseudomonadota</taxon>
        <taxon>Gammaproteobacteria</taxon>
        <taxon>Vibrionales</taxon>
        <taxon>Vibrionaceae</taxon>
        <taxon>Photobacterium</taxon>
    </lineage>
</organism>
<proteinExistence type="predicted"/>
<feature type="chain" id="PRO_5019086037" description="Lipoprotein" evidence="1">
    <location>
        <begin position="19"/>
        <end position="197"/>
    </location>
</feature>
<dbReference type="Proteomes" id="UP000287563">
    <property type="component" value="Unassembled WGS sequence"/>
</dbReference>
<sequence length="197" mass="22218">MRSIFIFIALLALSGCQSLILSSNSLIHKDNTVTVKNLELKLTIDESYGYLGEYEFSQFMKYSDTLQGGTIHNGKSIVYENKKNHSFVMIMKKTCNQCVFTPSSRIPESDGPSSFFIGSNRYYKRVGCANLTPKDEEDEQLIKLLMSSNNNGIYEGRFNYNGTTSGVNNSYFELYVASPRNKSGQIKIDDVVKMEAM</sequence>
<evidence type="ECO:0000256" key="1">
    <source>
        <dbReference type="SAM" id="SignalP"/>
    </source>
</evidence>
<dbReference type="AlphaFoldDB" id="A0A444JS36"/>
<keyword evidence="1" id="KW-0732">Signal</keyword>
<evidence type="ECO:0008006" key="4">
    <source>
        <dbReference type="Google" id="ProtNLM"/>
    </source>
</evidence>
<dbReference type="OrthoDB" id="5918304at2"/>
<dbReference type="PROSITE" id="PS51257">
    <property type="entry name" value="PROKAR_LIPOPROTEIN"/>
    <property type="match status" value="1"/>
</dbReference>
<evidence type="ECO:0000313" key="2">
    <source>
        <dbReference type="EMBL" id="RWX55778.1"/>
    </source>
</evidence>
<comment type="caution">
    <text evidence="2">The sequence shown here is derived from an EMBL/GenBank/DDBJ whole genome shotgun (WGS) entry which is preliminary data.</text>
</comment>
<gene>
    <name evidence="2" type="ORF">EDI28_10610</name>
</gene>
<evidence type="ECO:0000313" key="3">
    <source>
        <dbReference type="Proteomes" id="UP000287563"/>
    </source>
</evidence>
<reference evidence="2 3" key="1">
    <citation type="submission" date="2018-11" db="EMBL/GenBank/DDBJ databases">
        <title>Photobacterium sp. BEI247 sp. nov., a marine bacterium isolated from Yongle Blue Hole in the South China Sea.</title>
        <authorList>
            <person name="Wang X."/>
        </authorList>
    </citation>
    <scope>NUCLEOTIDE SEQUENCE [LARGE SCALE GENOMIC DNA]</scope>
    <source>
        <strain evidence="3">BEI247</strain>
    </source>
</reference>